<organism evidence="19 20">
    <name type="scientific">Hyalella azteca</name>
    <name type="common">Amphipod</name>
    <dbReference type="NCBI Taxonomy" id="294128"/>
    <lineage>
        <taxon>Eukaryota</taxon>
        <taxon>Metazoa</taxon>
        <taxon>Ecdysozoa</taxon>
        <taxon>Arthropoda</taxon>
        <taxon>Crustacea</taxon>
        <taxon>Multicrustacea</taxon>
        <taxon>Malacostraca</taxon>
        <taxon>Eumalacostraca</taxon>
        <taxon>Peracarida</taxon>
        <taxon>Amphipoda</taxon>
        <taxon>Senticaudata</taxon>
        <taxon>Talitrida</taxon>
        <taxon>Talitroidea</taxon>
        <taxon>Hyalellidae</taxon>
        <taxon>Hyalella</taxon>
    </lineage>
</organism>
<feature type="binding site" evidence="15">
    <location>
        <position position="103"/>
    </location>
    <ligand>
        <name>Na(+)</name>
        <dbReference type="ChEBI" id="CHEBI:29101"/>
        <label>1</label>
    </ligand>
</feature>
<feature type="transmembrane region" description="Helical" evidence="18">
    <location>
        <begin position="450"/>
        <end position="468"/>
    </location>
</feature>
<dbReference type="RefSeq" id="XP_018015984.1">
    <property type="nucleotide sequence ID" value="XM_018160495.2"/>
</dbReference>
<evidence type="ECO:0000256" key="1">
    <source>
        <dbReference type="ARBA" id="ARBA00004141"/>
    </source>
</evidence>
<comment type="similarity">
    <text evidence="2">Belongs to the sodium:neurotransmitter symporter (SNF) (TC 2.A.22) family.</text>
</comment>
<feature type="transmembrane region" description="Helical" evidence="18">
    <location>
        <begin position="480"/>
        <end position="501"/>
    </location>
</feature>
<evidence type="ECO:0000256" key="5">
    <source>
        <dbReference type="ARBA" id="ARBA00022847"/>
    </source>
</evidence>
<sequence>MPQLRDIAVPIYAYENPAFKKDEEIVGYVSKKHTSSSYGPAANDKTKETQRPSDASSAYSWRDAENADGKTSPPEEDGEHRDQWGNPIEFLLSCISMSVGLGNFWRFPTTAYQNGGGAFLIPYLVVLFFIGRPLYFLELSLGQFTSQSMVKYWNVLPALKGVGYAQAIASSSVVCYYSSIIAISIFYLVMSFQSQLPWAVCDESWANNDTCIEVNAGDAAANLSGIAVGGGGNSSKEISALQYFRDYLLQQPANLDNGPGVPDWRLAICLIAAWLIIGGCLYRGVKSSGKTINQFITPRWEKIIEAKVWYNAVTQSFFSLSVGFGPVIMYSSHNDFRHNIYRDSLIISLMDTITSLLAGFTIFSILGYLQYVTNTKNFDDIVTGGTSLVFVAYPTAIASFETVPQLFAVIFFLVLLTLGIGSAMGLASAGISVVQDKLVPIFKNKIKPEWITVAMCIIFFFIALVFITPGGQWVLDLVDFFGGGFIIYILATIECACLMWIYTYARYRRDVQFMINIKLGFYWRFCLQFFVPVALIALFIYFLLDFKVVTYNGGLAFPLIGRVFGWILFGVSMAMLPVAFFFTCKNMEGETIIKKIVACFKPNEKHGPKNPKVRKAWERFKEYDINKQMKKFAEIPLEATQDERKWKDYQEIQKIMKEKLHYWDTFQEEKKVSFVKRSIGRCCGDKNTNVDTKILICADLVPIVLQN</sequence>
<dbReference type="PANTHER" id="PTHR11616:SF321">
    <property type="entry name" value="SODIUM-DEPENDENT NUTRIENT AMINO ACID TRANSPORTER 1-RELATED"/>
    <property type="match status" value="1"/>
</dbReference>
<evidence type="ECO:0000256" key="17">
    <source>
        <dbReference type="SAM" id="MobiDB-lite"/>
    </source>
</evidence>
<feature type="disulfide bond" evidence="16">
    <location>
        <begin position="201"/>
        <end position="211"/>
    </location>
</feature>
<feature type="transmembrane region" description="Helical" evidence="18">
    <location>
        <begin position="563"/>
        <end position="584"/>
    </location>
</feature>
<evidence type="ECO:0000256" key="11">
    <source>
        <dbReference type="ARBA" id="ARBA00023180"/>
    </source>
</evidence>
<keyword evidence="6" id="KW-0029">Amino-acid transport</keyword>
<dbReference type="GO" id="GO:0005886">
    <property type="term" value="C:plasma membrane"/>
    <property type="evidence" value="ECO:0007669"/>
    <property type="project" value="TreeGrafter"/>
</dbReference>
<evidence type="ECO:0000256" key="4">
    <source>
        <dbReference type="ARBA" id="ARBA00022692"/>
    </source>
</evidence>
<dbReference type="PROSITE" id="PS00754">
    <property type="entry name" value="NA_NEUROTRAN_SYMP_2"/>
    <property type="match status" value="1"/>
</dbReference>
<keyword evidence="12" id="KW-0739">Sodium transport</keyword>
<keyword evidence="4 18" id="KW-0812">Transmembrane</keyword>
<evidence type="ECO:0000256" key="3">
    <source>
        <dbReference type="ARBA" id="ARBA00022448"/>
    </source>
</evidence>
<comment type="function">
    <text evidence="13">Unusual broad substrate spectrum amino acid:sodium cotransporter that promotes absorption of the D isomers of essential amino acids. Neutral amino acids are the preferred substrates, especially methionine and phenylalanine.</text>
</comment>
<evidence type="ECO:0000256" key="13">
    <source>
        <dbReference type="ARBA" id="ARBA00037785"/>
    </source>
</evidence>
<feature type="transmembrane region" description="Helical" evidence="18">
    <location>
        <begin position="90"/>
        <end position="108"/>
    </location>
</feature>
<dbReference type="SUPFAM" id="SSF161070">
    <property type="entry name" value="SNF-like"/>
    <property type="match status" value="1"/>
</dbReference>
<dbReference type="GeneID" id="108672765"/>
<dbReference type="KEGG" id="hazt:108672765"/>
<evidence type="ECO:0000313" key="19">
    <source>
        <dbReference type="Proteomes" id="UP000694843"/>
    </source>
</evidence>
<dbReference type="PROSITE" id="PS50267">
    <property type="entry name" value="NA_NEUROTRAN_SYMP_3"/>
    <property type="match status" value="1"/>
</dbReference>
<keyword evidence="19" id="KW-1185">Reference proteome</keyword>
<dbReference type="Proteomes" id="UP000694843">
    <property type="component" value="Unplaced"/>
</dbReference>
<gene>
    <name evidence="20" type="primary">LOC108672765</name>
</gene>
<feature type="region of interest" description="Disordered" evidence="17">
    <location>
        <begin position="33"/>
        <end position="81"/>
    </location>
</feature>
<feature type="transmembrane region" description="Helical" evidence="18">
    <location>
        <begin position="308"/>
        <end position="330"/>
    </location>
</feature>
<accession>A0A8B7NQH8</accession>
<dbReference type="Pfam" id="PF00209">
    <property type="entry name" value="SNF"/>
    <property type="match status" value="1"/>
</dbReference>
<evidence type="ECO:0000256" key="9">
    <source>
        <dbReference type="ARBA" id="ARBA00023065"/>
    </source>
</evidence>
<keyword evidence="9" id="KW-0406">Ion transport</keyword>
<keyword evidence="8 15" id="KW-0915">Sodium</keyword>
<feature type="binding site" evidence="15">
    <location>
        <position position="418"/>
    </location>
    <ligand>
        <name>Na(+)</name>
        <dbReference type="ChEBI" id="CHEBI:29101"/>
        <label>1</label>
    </ligand>
</feature>
<feature type="binding site" evidence="15">
    <location>
        <position position="422"/>
    </location>
    <ligand>
        <name>Na(+)</name>
        <dbReference type="ChEBI" id="CHEBI:29101"/>
        <label>1</label>
    </ligand>
</feature>
<dbReference type="GO" id="GO:0089718">
    <property type="term" value="P:amino acid import across plasma membrane"/>
    <property type="evidence" value="ECO:0007669"/>
    <property type="project" value="TreeGrafter"/>
</dbReference>
<dbReference type="GO" id="GO:0005283">
    <property type="term" value="F:amino acid:sodium symporter activity"/>
    <property type="evidence" value="ECO:0007669"/>
    <property type="project" value="TreeGrafter"/>
</dbReference>
<dbReference type="OMA" id="ATIECAC"/>
<keyword evidence="3" id="KW-0813">Transport</keyword>
<dbReference type="PRINTS" id="PR00176">
    <property type="entry name" value="NANEUSMPORT"/>
</dbReference>
<dbReference type="GO" id="GO:0015179">
    <property type="term" value="F:L-amino acid transmembrane transporter activity"/>
    <property type="evidence" value="ECO:0007669"/>
    <property type="project" value="TreeGrafter"/>
</dbReference>
<reference evidence="20" key="1">
    <citation type="submission" date="2025-08" db="UniProtKB">
        <authorList>
            <consortium name="RefSeq"/>
        </authorList>
    </citation>
    <scope>IDENTIFICATION</scope>
    <source>
        <tissue evidence="20">Whole organism</tissue>
    </source>
</reference>
<feature type="transmembrane region" description="Helical" evidence="18">
    <location>
        <begin position="264"/>
        <end position="285"/>
    </location>
</feature>
<keyword evidence="16" id="KW-1015">Disulfide bond</keyword>
<evidence type="ECO:0000256" key="16">
    <source>
        <dbReference type="PIRSR" id="PIRSR600175-2"/>
    </source>
</evidence>
<comment type="subcellular location">
    <subcellularLocation>
        <location evidence="1">Membrane</location>
        <topology evidence="1">Multi-pass membrane protein</topology>
    </subcellularLocation>
</comment>
<evidence type="ECO:0000256" key="6">
    <source>
        <dbReference type="ARBA" id="ARBA00022970"/>
    </source>
</evidence>
<feature type="transmembrane region" description="Helical" evidence="18">
    <location>
        <begin position="406"/>
        <end position="429"/>
    </location>
</feature>
<dbReference type="CDD" id="cd10324">
    <property type="entry name" value="SLC6sbd"/>
    <property type="match status" value="1"/>
</dbReference>
<evidence type="ECO:0000256" key="18">
    <source>
        <dbReference type="SAM" id="Phobius"/>
    </source>
</evidence>
<keyword evidence="5" id="KW-0769">Symport</keyword>
<protein>
    <recommendedName>
        <fullName evidence="14">Sodium-dependent nutrient amino acid transporter 1</fullName>
    </recommendedName>
</protein>
<dbReference type="InterPro" id="IPR037272">
    <property type="entry name" value="SNS_sf"/>
</dbReference>
<evidence type="ECO:0000256" key="7">
    <source>
        <dbReference type="ARBA" id="ARBA00022989"/>
    </source>
</evidence>
<keyword evidence="15" id="KW-0479">Metal-binding</keyword>
<keyword evidence="11" id="KW-0325">Glycoprotein</keyword>
<feature type="binding site" evidence="15">
    <location>
        <position position="99"/>
    </location>
    <ligand>
        <name>Na(+)</name>
        <dbReference type="ChEBI" id="CHEBI:29101"/>
        <label>1</label>
    </ligand>
</feature>
<evidence type="ECO:0000256" key="12">
    <source>
        <dbReference type="ARBA" id="ARBA00023201"/>
    </source>
</evidence>
<feature type="transmembrane region" description="Helical" evidence="18">
    <location>
        <begin position="345"/>
        <end position="369"/>
    </location>
</feature>
<feature type="transmembrane region" description="Helical" evidence="18">
    <location>
        <begin position="162"/>
        <end position="189"/>
    </location>
</feature>
<name>A0A8B7NQH8_HYAAZ</name>
<dbReference type="GO" id="GO:0046872">
    <property type="term" value="F:metal ion binding"/>
    <property type="evidence" value="ECO:0007669"/>
    <property type="project" value="UniProtKB-KW"/>
</dbReference>
<feature type="transmembrane region" description="Helical" evidence="18">
    <location>
        <begin position="120"/>
        <end position="141"/>
    </location>
</feature>
<dbReference type="PANTHER" id="PTHR11616">
    <property type="entry name" value="SODIUM/CHLORIDE DEPENDENT TRANSPORTER"/>
    <property type="match status" value="1"/>
</dbReference>
<feature type="binding site" evidence="15">
    <location>
        <position position="319"/>
    </location>
    <ligand>
        <name>Na(+)</name>
        <dbReference type="ChEBI" id="CHEBI:29101"/>
        <label>1</label>
    </ligand>
</feature>
<evidence type="ECO:0000256" key="15">
    <source>
        <dbReference type="PIRSR" id="PIRSR600175-1"/>
    </source>
</evidence>
<dbReference type="InterPro" id="IPR000175">
    <property type="entry name" value="Na/ntran_symport"/>
</dbReference>
<feature type="transmembrane region" description="Helical" evidence="18">
    <location>
        <begin position="381"/>
        <end position="400"/>
    </location>
</feature>
<keyword evidence="10 18" id="KW-0472">Membrane</keyword>
<evidence type="ECO:0000256" key="2">
    <source>
        <dbReference type="ARBA" id="ARBA00006459"/>
    </source>
</evidence>
<evidence type="ECO:0000256" key="8">
    <source>
        <dbReference type="ARBA" id="ARBA00023053"/>
    </source>
</evidence>
<proteinExistence type="inferred from homology"/>
<dbReference type="OrthoDB" id="6581954at2759"/>
<dbReference type="AlphaFoldDB" id="A0A8B7NQH8"/>
<keyword evidence="7 18" id="KW-1133">Transmembrane helix</keyword>
<evidence type="ECO:0000256" key="14">
    <source>
        <dbReference type="ARBA" id="ARBA00040215"/>
    </source>
</evidence>
<feature type="transmembrane region" description="Helical" evidence="18">
    <location>
        <begin position="521"/>
        <end position="543"/>
    </location>
</feature>
<evidence type="ECO:0000256" key="10">
    <source>
        <dbReference type="ARBA" id="ARBA00023136"/>
    </source>
</evidence>
<evidence type="ECO:0000313" key="20">
    <source>
        <dbReference type="RefSeq" id="XP_018015984.1"/>
    </source>
</evidence>